<feature type="compositionally biased region" description="Basic residues" evidence="6">
    <location>
        <begin position="308"/>
        <end position="322"/>
    </location>
</feature>
<evidence type="ECO:0000256" key="6">
    <source>
        <dbReference type="SAM" id="MobiDB-lite"/>
    </source>
</evidence>
<dbReference type="EMBL" id="AMKT01000010">
    <property type="protein sequence ID" value="OXG28875.1"/>
    <property type="molecule type" value="Genomic_DNA"/>
</dbReference>
<comment type="caution">
    <text evidence="7">The sequence shown here is derived from an EMBL/GenBank/DDBJ whole genome shotgun (WGS) entry which is preliminary data.</text>
</comment>
<feature type="region of interest" description="Disordered" evidence="6">
    <location>
        <begin position="278"/>
        <end position="386"/>
    </location>
</feature>
<evidence type="ECO:0000256" key="3">
    <source>
        <dbReference type="ARBA" id="ARBA00022517"/>
    </source>
</evidence>
<evidence type="ECO:0000256" key="5">
    <source>
        <dbReference type="PIRNR" id="PIRNR017302"/>
    </source>
</evidence>
<organism evidence="7 8">
    <name type="scientific">Cryptococcus neoformans Tu259-1</name>
    <dbReference type="NCBI Taxonomy" id="1230072"/>
    <lineage>
        <taxon>Eukaryota</taxon>
        <taxon>Fungi</taxon>
        <taxon>Dikarya</taxon>
        <taxon>Basidiomycota</taxon>
        <taxon>Agaricomycotina</taxon>
        <taxon>Tremellomycetes</taxon>
        <taxon>Tremellales</taxon>
        <taxon>Cryptococcaceae</taxon>
        <taxon>Cryptococcus</taxon>
        <taxon>Cryptococcus neoformans species complex</taxon>
    </lineage>
</organism>
<dbReference type="GO" id="GO:0000027">
    <property type="term" value="P:ribosomal large subunit assembly"/>
    <property type="evidence" value="ECO:0007669"/>
    <property type="project" value="UniProtKB-UniRule"/>
</dbReference>
<dbReference type="GO" id="GO:0005730">
    <property type="term" value="C:nucleolus"/>
    <property type="evidence" value="ECO:0007669"/>
    <property type="project" value="UniProtKB-SubCell"/>
</dbReference>
<dbReference type="GO" id="GO:0005654">
    <property type="term" value="C:nucleoplasm"/>
    <property type="evidence" value="ECO:0007669"/>
    <property type="project" value="UniProtKB-SubCell"/>
</dbReference>
<feature type="compositionally biased region" description="Basic and acidic residues" evidence="6">
    <location>
        <begin position="349"/>
        <end position="386"/>
    </location>
</feature>
<dbReference type="OrthoDB" id="5072at2759"/>
<dbReference type="GO" id="GO:0008097">
    <property type="term" value="F:5S rRNA binding"/>
    <property type="evidence" value="ECO:0007669"/>
    <property type="project" value="TreeGrafter"/>
</dbReference>
<keyword evidence="4 5" id="KW-0539">Nucleus</keyword>
<gene>
    <name evidence="7" type="ORF">C361_00527</name>
</gene>
<dbReference type="GO" id="GO:0006364">
    <property type="term" value="P:rRNA processing"/>
    <property type="evidence" value="ECO:0007669"/>
    <property type="project" value="TreeGrafter"/>
</dbReference>
<comment type="subcellular location">
    <subcellularLocation>
        <location evidence="5">Nucleus</location>
        <location evidence="5">Nucleolus</location>
    </subcellularLocation>
    <subcellularLocation>
        <location evidence="5">Nucleus</location>
        <location evidence="5">Nucleoplasm</location>
    </subcellularLocation>
</comment>
<dbReference type="PANTHER" id="PTHR14211">
    <property type="entry name" value="GLIOMA SUPPRESSOR CANDIDATE REGION GENE 2"/>
    <property type="match status" value="1"/>
</dbReference>
<feature type="compositionally biased region" description="Basic and acidic residues" evidence="6">
    <location>
        <begin position="324"/>
        <end position="338"/>
    </location>
</feature>
<sequence>MAPRASARTQAKPYDRPAANAKSKGKGKAPVHDLGAPSTHSQPSRKGKKAWRKNIDITHEEEALEKSREDERVTGGPMATKSNNELFTVDVVGDAQVGAKAKRQHKPLRSLAVLSERSAVPSLTSRVSKAAPQKKKPLLSSAEKERLKRIARKTQAFSDGTGLASADIQARGPVEKDVWEEEQEFEVEGGFGEETIVKKKVKVPVTIARQRAAYLGSVDKAIETPEGGVSYNPSAESHAKLIDEAYKEELATVEREKEEAALIEKFGSVVEARRHIERSEFAEGMMVGDGESDGEESSGDQDLPEKKASKRKTTAQRNRQARQRAIEEATRQEKEKRKLANSVSSLATFKKEVERKQKEQAEKERIAKLAKKEKERRGKQEGEKVGKYRVQKKRVEVQLGEDLAESLRQVRPEGNLFKDRFLALQKRALVEPRVPQLPKKKALKIKEFEKHAWKRFL</sequence>
<feature type="compositionally biased region" description="Acidic residues" evidence="6">
    <location>
        <begin position="290"/>
        <end position="299"/>
    </location>
</feature>
<evidence type="ECO:0000256" key="2">
    <source>
        <dbReference type="ARBA" id="ARBA00018339"/>
    </source>
</evidence>
<evidence type="ECO:0000313" key="8">
    <source>
        <dbReference type="Proteomes" id="UP000199727"/>
    </source>
</evidence>
<evidence type="ECO:0000256" key="4">
    <source>
        <dbReference type="ARBA" id="ARBA00023242"/>
    </source>
</evidence>
<proteinExistence type="inferred from homology"/>
<name>A0A854QLD8_CRYNE</name>
<dbReference type="Proteomes" id="UP000199727">
    <property type="component" value="Unassembled WGS sequence"/>
</dbReference>
<comment type="similarity">
    <text evidence="1 5">Belongs to the NOP53 family.</text>
</comment>
<dbReference type="InterPro" id="IPR011687">
    <property type="entry name" value="Nop53/GLTSCR2"/>
</dbReference>
<comment type="function">
    <text evidence="5">May play a role in ribosome biogenesis.</text>
</comment>
<feature type="region of interest" description="Disordered" evidence="6">
    <location>
        <begin position="121"/>
        <end position="142"/>
    </location>
</feature>
<dbReference type="AlphaFoldDB" id="A0A854QLD8"/>
<feature type="region of interest" description="Disordered" evidence="6">
    <location>
        <begin position="1"/>
        <end position="81"/>
    </location>
</feature>
<dbReference type="PIRSF" id="PIRSF017302">
    <property type="entry name" value="Gltscr2"/>
    <property type="match status" value="1"/>
</dbReference>
<feature type="compositionally biased region" description="Basic residues" evidence="6">
    <location>
        <begin position="43"/>
        <end position="52"/>
    </location>
</feature>
<feature type="compositionally biased region" description="Basic and acidic residues" evidence="6">
    <location>
        <begin position="53"/>
        <end position="73"/>
    </location>
</feature>
<evidence type="ECO:0000313" key="7">
    <source>
        <dbReference type="EMBL" id="OXG28875.1"/>
    </source>
</evidence>
<reference evidence="7 8" key="1">
    <citation type="submission" date="2017-06" db="EMBL/GenBank/DDBJ databases">
        <title>Global population genomics of the pathogenic fungus Cryptococcus neoformans var. grubii.</title>
        <authorList>
            <person name="Cuomo C."/>
            <person name="Litvintseva A."/>
            <person name="Chen Y."/>
            <person name="Young S."/>
            <person name="Zeng Q."/>
            <person name="Chapman S."/>
            <person name="Gujja S."/>
            <person name="Saif S."/>
            <person name="Birren B."/>
        </authorList>
    </citation>
    <scope>NUCLEOTIDE SEQUENCE [LARGE SCALE GENOMIC DNA]</scope>
    <source>
        <strain evidence="7 8">Tu259-1</strain>
    </source>
</reference>
<accession>A0A854QLD8</accession>
<dbReference type="Pfam" id="PF07767">
    <property type="entry name" value="Nop53"/>
    <property type="match status" value="1"/>
</dbReference>
<protein>
    <recommendedName>
        <fullName evidence="2 5">Ribosome biogenesis protein NOP53</fullName>
    </recommendedName>
</protein>
<evidence type="ECO:0000256" key="1">
    <source>
        <dbReference type="ARBA" id="ARBA00008838"/>
    </source>
</evidence>
<dbReference type="PANTHER" id="PTHR14211:SF7">
    <property type="entry name" value="RIBOSOME BIOGENESIS PROTEIN NOP53"/>
    <property type="match status" value="1"/>
</dbReference>
<keyword evidence="3 5" id="KW-0690">Ribosome biogenesis</keyword>